<accession>A0A167NHT0</accession>
<dbReference type="Pfam" id="PF07690">
    <property type="entry name" value="MFS_1"/>
    <property type="match status" value="1"/>
</dbReference>
<evidence type="ECO:0000256" key="2">
    <source>
        <dbReference type="ARBA" id="ARBA00022448"/>
    </source>
</evidence>
<dbReference type="AlphaFoldDB" id="A0A167NHT0"/>
<dbReference type="Proteomes" id="UP000076738">
    <property type="component" value="Unassembled WGS sequence"/>
</dbReference>
<protein>
    <submittedName>
        <fullName evidence="9">Efflux transporter</fullName>
    </submittedName>
</protein>
<feature type="transmembrane region" description="Helical" evidence="7">
    <location>
        <begin position="114"/>
        <end position="134"/>
    </location>
</feature>
<gene>
    <name evidence="9" type="ORF">CALVIDRAFT_535834</name>
</gene>
<dbReference type="InterPro" id="IPR036259">
    <property type="entry name" value="MFS_trans_sf"/>
</dbReference>
<feature type="transmembrane region" description="Helical" evidence="7">
    <location>
        <begin position="140"/>
        <end position="161"/>
    </location>
</feature>
<feature type="transmembrane region" description="Helical" evidence="7">
    <location>
        <begin position="272"/>
        <end position="293"/>
    </location>
</feature>
<dbReference type="InterPro" id="IPR020846">
    <property type="entry name" value="MFS_dom"/>
</dbReference>
<dbReference type="Gene3D" id="1.20.1250.20">
    <property type="entry name" value="MFS general substrate transporter like domains"/>
    <property type="match status" value="1"/>
</dbReference>
<evidence type="ECO:0000256" key="1">
    <source>
        <dbReference type="ARBA" id="ARBA00004141"/>
    </source>
</evidence>
<sequence length="596" mass="63812">MATPTPPLEESEKLEVEEMATPVVPRSIEEELKEPLVVPKLASVRSISVIVAAVLAMMMNSSSIQALVIAIPSMQEELDINAASLQWLVTAYALTSGCFLLLFGRLADIFGRKYVFLAGTLWWISFTLACGFAKTGIGIIMLRALSGMGGAAVVPSAVGILAHTFPPSQARTVAFATFQAGAPTGGALGSIIGGLTTQYAPIGWRAIFFVSAGIGAAVFVLGLLAFPNHPGHYEDKRVDWLGAFCITSSLIFLVFCLGQGEVAPQGWKTPYIPALLILSGLLFAAFVAWEHYVETHLTLPPLVRLNIFKRGKGKLAAILLVAFLIMGAFTSWQYWATLYYQDYKKFAPIQTTVRFIPMQVVGITINVVFALIAAHVSGHLLIVLGCIGTAIACLLFAIIDTNATYWAYGFPAAVLDVFGADTTMGAGALFVAKVALLEEQSLAGGVFNTIITLGISFTTTVTTIVYDTSVRKQMAAEGLTLNADNSNAPLDVQLYGYRRAQWTCFGFAAGGLSLSFCNPLILDQDFAATVVAFVLLRGIGVIGVKAVQNAEVNAPDTAYLTIAAMHEEHIAEPLDPIQHPESDLTRKAEDEKTGRT</sequence>
<keyword evidence="4 7" id="KW-1133">Transmembrane helix</keyword>
<reference evidence="9 10" key="1">
    <citation type="journal article" date="2016" name="Mol. Biol. Evol.">
        <title>Comparative Genomics of Early-Diverging Mushroom-Forming Fungi Provides Insights into the Origins of Lignocellulose Decay Capabilities.</title>
        <authorList>
            <person name="Nagy L.G."/>
            <person name="Riley R."/>
            <person name="Tritt A."/>
            <person name="Adam C."/>
            <person name="Daum C."/>
            <person name="Floudas D."/>
            <person name="Sun H."/>
            <person name="Yadav J.S."/>
            <person name="Pangilinan J."/>
            <person name="Larsson K.H."/>
            <person name="Matsuura K."/>
            <person name="Barry K."/>
            <person name="Labutti K."/>
            <person name="Kuo R."/>
            <person name="Ohm R.A."/>
            <person name="Bhattacharya S.S."/>
            <person name="Shirouzu T."/>
            <person name="Yoshinaga Y."/>
            <person name="Martin F.M."/>
            <person name="Grigoriev I.V."/>
            <person name="Hibbett D.S."/>
        </authorList>
    </citation>
    <scope>NUCLEOTIDE SEQUENCE [LARGE SCALE GENOMIC DNA]</scope>
    <source>
        <strain evidence="9 10">TUFC12733</strain>
    </source>
</reference>
<feature type="region of interest" description="Disordered" evidence="6">
    <location>
        <begin position="572"/>
        <end position="596"/>
    </location>
</feature>
<keyword evidence="3 7" id="KW-0812">Transmembrane</keyword>
<feature type="transmembrane region" description="Helical" evidence="7">
    <location>
        <begin position="173"/>
        <end position="196"/>
    </location>
</feature>
<evidence type="ECO:0000259" key="8">
    <source>
        <dbReference type="PROSITE" id="PS50850"/>
    </source>
</evidence>
<feature type="transmembrane region" description="Helical" evidence="7">
    <location>
        <begin position="202"/>
        <end position="226"/>
    </location>
</feature>
<feature type="domain" description="Major facilitator superfamily (MFS) profile" evidence="8">
    <location>
        <begin position="49"/>
        <end position="555"/>
    </location>
</feature>
<dbReference type="PANTHER" id="PTHR42718:SF9">
    <property type="entry name" value="MAJOR FACILITATOR SUPERFAMILY MULTIDRUG TRANSPORTER MFSC"/>
    <property type="match status" value="1"/>
</dbReference>
<evidence type="ECO:0000256" key="3">
    <source>
        <dbReference type="ARBA" id="ARBA00022692"/>
    </source>
</evidence>
<evidence type="ECO:0000313" key="9">
    <source>
        <dbReference type="EMBL" id="KZO97729.1"/>
    </source>
</evidence>
<evidence type="ECO:0000256" key="7">
    <source>
        <dbReference type="SAM" id="Phobius"/>
    </source>
</evidence>
<evidence type="ECO:0000256" key="4">
    <source>
        <dbReference type="ARBA" id="ARBA00022989"/>
    </source>
</evidence>
<dbReference type="Gene3D" id="1.20.1720.10">
    <property type="entry name" value="Multidrug resistance protein D"/>
    <property type="match status" value="1"/>
</dbReference>
<keyword evidence="10" id="KW-1185">Reference proteome</keyword>
<dbReference type="SUPFAM" id="SSF103473">
    <property type="entry name" value="MFS general substrate transporter"/>
    <property type="match status" value="1"/>
</dbReference>
<name>A0A167NHT0_CALVF</name>
<feature type="transmembrane region" description="Helical" evidence="7">
    <location>
        <begin position="380"/>
        <end position="399"/>
    </location>
</feature>
<dbReference type="EMBL" id="KV417278">
    <property type="protein sequence ID" value="KZO97729.1"/>
    <property type="molecule type" value="Genomic_DNA"/>
</dbReference>
<dbReference type="GO" id="GO:0022857">
    <property type="term" value="F:transmembrane transporter activity"/>
    <property type="evidence" value="ECO:0007669"/>
    <property type="project" value="InterPro"/>
</dbReference>
<feature type="transmembrane region" description="Helical" evidence="7">
    <location>
        <begin position="405"/>
        <end position="430"/>
    </location>
</feature>
<feature type="transmembrane region" description="Helical" evidence="7">
    <location>
        <begin position="314"/>
        <end position="335"/>
    </location>
</feature>
<dbReference type="OrthoDB" id="2130629at2759"/>
<evidence type="ECO:0000313" key="10">
    <source>
        <dbReference type="Proteomes" id="UP000076738"/>
    </source>
</evidence>
<evidence type="ECO:0000256" key="6">
    <source>
        <dbReference type="SAM" id="MobiDB-lite"/>
    </source>
</evidence>
<evidence type="ECO:0000256" key="5">
    <source>
        <dbReference type="ARBA" id="ARBA00023136"/>
    </source>
</evidence>
<dbReference type="InterPro" id="IPR011701">
    <property type="entry name" value="MFS"/>
</dbReference>
<feature type="transmembrane region" description="Helical" evidence="7">
    <location>
        <begin position="355"/>
        <end position="373"/>
    </location>
</feature>
<keyword evidence="2" id="KW-0813">Transport</keyword>
<feature type="transmembrane region" description="Helical" evidence="7">
    <location>
        <begin position="83"/>
        <end position="102"/>
    </location>
</feature>
<dbReference type="PROSITE" id="PS50850">
    <property type="entry name" value="MFS"/>
    <property type="match status" value="1"/>
</dbReference>
<dbReference type="PANTHER" id="PTHR42718">
    <property type="entry name" value="MAJOR FACILITATOR SUPERFAMILY MULTIDRUG TRANSPORTER MFSC"/>
    <property type="match status" value="1"/>
</dbReference>
<keyword evidence="5 7" id="KW-0472">Membrane</keyword>
<feature type="transmembrane region" description="Helical" evidence="7">
    <location>
        <begin position="442"/>
        <end position="466"/>
    </location>
</feature>
<feature type="transmembrane region" description="Helical" evidence="7">
    <location>
        <begin position="238"/>
        <end position="260"/>
    </location>
</feature>
<proteinExistence type="predicted"/>
<dbReference type="GO" id="GO:0016020">
    <property type="term" value="C:membrane"/>
    <property type="evidence" value="ECO:0007669"/>
    <property type="project" value="UniProtKB-SubCell"/>
</dbReference>
<feature type="transmembrane region" description="Helical" evidence="7">
    <location>
        <begin position="49"/>
        <end position="71"/>
    </location>
</feature>
<comment type="subcellular location">
    <subcellularLocation>
        <location evidence="1">Membrane</location>
        <topology evidence="1">Multi-pass membrane protein</topology>
    </subcellularLocation>
</comment>
<organism evidence="9 10">
    <name type="scientific">Calocera viscosa (strain TUFC12733)</name>
    <dbReference type="NCBI Taxonomy" id="1330018"/>
    <lineage>
        <taxon>Eukaryota</taxon>
        <taxon>Fungi</taxon>
        <taxon>Dikarya</taxon>
        <taxon>Basidiomycota</taxon>
        <taxon>Agaricomycotina</taxon>
        <taxon>Dacrymycetes</taxon>
        <taxon>Dacrymycetales</taxon>
        <taxon>Dacrymycetaceae</taxon>
        <taxon>Calocera</taxon>
    </lineage>
</organism>